<dbReference type="GO" id="GO:0003677">
    <property type="term" value="F:DNA binding"/>
    <property type="evidence" value="ECO:0007669"/>
    <property type="project" value="UniProtKB-UniRule"/>
</dbReference>
<protein>
    <recommendedName>
        <fullName evidence="5">Homeobox domain-containing protein</fullName>
    </recommendedName>
</protein>
<feature type="coiled-coil region" evidence="4">
    <location>
        <begin position="52"/>
        <end position="86"/>
    </location>
</feature>
<comment type="subcellular location">
    <subcellularLocation>
        <location evidence="1 2 3">Nucleus</location>
    </subcellularLocation>
</comment>
<dbReference type="InterPro" id="IPR001356">
    <property type="entry name" value="HD"/>
</dbReference>
<dbReference type="Gene3D" id="1.10.10.60">
    <property type="entry name" value="Homeodomain-like"/>
    <property type="match status" value="1"/>
</dbReference>
<dbReference type="AlphaFoldDB" id="A0A2G9I714"/>
<dbReference type="SMART" id="SM00389">
    <property type="entry name" value="HOX"/>
    <property type="match status" value="1"/>
</dbReference>
<feature type="DNA-binding region" description="Homeobox" evidence="2">
    <location>
        <begin position="3"/>
        <end position="57"/>
    </location>
</feature>
<keyword evidence="2 3" id="KW-0539">Nucleus</keyword>
<accession>A0A2G9I714</accession>
<dbReference type="Proteomes" id="UP000231279">
    <property type="component" value="Unassembled WGS sequence"/>
</dbReference>
<name>A0A2G9I714_9LAMI</name>
<feature type="domain" description="Homeobox" evidence="5">
    <location>
        <begin position="1"/>
        <end position="56"/>
    </location>
</feature>
<proteinExistence type="predicted"/>
<comment type="caution">
    <text evidence="6">The sequence shown here is derived from an EMBL/GenBank/DDBJ whole genome shotgun (WGS) entry which is preliminary data.</text>
</comment>
<organism evidence="6 7">
    <name type="scientific">Handroanthus impetiginosus</name>
    <dbReference type="NCBI Taxonomy" id="429701"/>
    <lineage>
        <taxon>Eukaryota</taxon>
        <taxon>Viridiplantae</taxon>
        <taxon>Streptophyta</taxon>
        <taxon>Embryophyta</taxon>
        <taxon>Tracheophyta</taxon>
        <taxon>Spermatophyta</taxon>
        <taxon>Magnoliopsida</taxon>
        <taxon>eudicotyledons</taxon>
        <taxon>Gunneridae</taxon>
        <taxon>Pentapetalae</taxon>
        <taxon>asterids</taxon>
        <taxon>lamiids</taxon>
        <taxon>Lamiales</taxon>
        <taxon>Bignoniaceae</taxon>
        <taxon>Crescentiina</taxon>
        <taxon>Tabebuia alliance</taxon>
        <taxon>Handroanthus</taxon>
    </lineage>
</organism>
<evidence type="ECO:0000313" key="6">
    <source>
        <dbReference type="EMBL" id="PIN25534.1"/>
    </source>
</evidence>
<dbReference type="Pfam" id="PF00046">
    <property type="entry name" value="Homeodomain"/>
    <property type="match status" value="1"/>
</dbReference>
<dbReference type="PROSITE" id="PS50071">
    <property type="entry name" value="HOMEOBOX_2"/>
    <property type="match status" value="1"/>
</dbReference>
<keyword evidence="2 3" id="KW-0238">DNA-binding</keyword>
<dbReference type="CDD" id="cd00086">
    <property type="entry name" value="homeodomain"/>
    <property type="match status" value="1"/>
</dbReference>
<keyword evidence="4" id="KW-0175">Coiled coil</keyword>
<evidence type="ECO:0000256" key="3">
    <source>
        <dbReference type="RuleBase" id="RU000682"/>
    </source>
</evidence>
<dbReference type="SUPFAM" id="SSF46689">
    <property type="entry name" value="Homeodomain-like"/>
    <property type="match status" value="1"/>
</dbReference>
<evidence type="ECO:0000256" key="2">
    <source>
        <dbReference type="PROSITE-ProRule" id="PRU00108"/>
    </source>
</evidence>
<dbReference type="InterPro" id="IPR009057">
    <property type="entry name" value="Homeodomain-like_sf"/>
</dbReference>
<dbReference type="OrthoDB" id="905603at2759"/>
<evidence type="ECO:0000256" key="4">
    <source>
        <dbReference type="SAM" id="Coils"/>
    </source>
</evidence>
<evidence type="ECO:0000259" key="5">
    <source>
        <dbReference type="PROSITE" id="PS50071"/>
    </source>
</evidence>
<sequence>MAKRFNKHQIDALESAFKESMYLTKRKKIELVKATGLDVEQIASWFSRIRAVKRAKKSVGDLERTKVELQEALQGSKEREAKLKNELEGSKRHQTELYAENQRLRQQLGVTGNDAMFDPIASLLNRCVCSF</sequence>
<keyword evidence="2 3" id="KW-0371">Homeobox</keyword>
<reference evidence="7" key="1">
    <citation type="journal article" date="2018" name="Gigascience">
        <title>Genome assembly of the Pink Ipe (Handroanthus impetiginosus, Bignoniaceae), a highly valued, ecologically keystone Neotropical timber forest tree.</title>
        <authorList>
            <person name="Silva-Junior O.B."/>
            <person name="Grattapaglia D."/>
            <person name="Novaes E."/>
            <person name="Collevatti R.G."/>
        </authorList>
    </citation>
    <scope>NUCLEOTIDE SEQUENCE [LARGE SCALE GENOMIC DNA]</scope>
    <source>
        <strain evidence="7">cv. UFG-1</strain>
    </source>
</reference>
<keyword evidence="7" id="KW-1185">Reference proteome</keyword>
<evidence type="ECO:0000313" key="7">
    <source>
        <dbReference type="Proteomes" id="UP000231279"/>
    </source>
</evidence>
<gene>
    <name evidence="6" type="ORF">CDL12_01727</name>
</gene>
<dbReference type="EMBL" id="NKXS01000220">
    <property type="protein sequence ID" value="PIN25534.1"/>
    <property type="molecule type" value="Genomic_DNA"/>
</dbReference>
<evidence type="ECO:0000256" key="1">
    <source>
        <dbReference type="ARBA" id="ARBA00004123"/>
    </source>
</evidence>
<dbReference type="GO" id="GO:0005634">
    <property type="term" value="C:nucleus"/>
    <property type="evidence" value="ECO:0007669"/>
    <property type="project" value="UniProtKB-SubCell"/>
</dbReference>